<dbReference type="GO" id="GO:0004519">
    <property type="term" value="F:endonuclease activity"/>
    <property type="evidence" value="ECO:0007669"/>
    <property type="project" value="InterPro"/>
</dbReference>
<keyword evidence="2" id="KW-1185">Reference proteome</keyword>
<gene>
    <name evidence="1" type="ORF">ABT58_00710</name>
</gene>
<reference evidence="1 2" key="1">
    <citation type="submission" date="2015-05" db="EMBL/GenBank/DDBJ databases">
        <title>Photobacterium galathea sp. nov.</title>
        <authorList>
            <person name="Machado H."/>
            <person name="Gram L."/>
        </authorList>
    </citation>
    <scope>NUCLEOTIDE SEQUENCE [LARGE SCALE GENOMIC DNA]</scope>
    <source>
        <strain evidence="1 2">DSM 25995</strain>
    </source>
</reference>
<protein>
    <recommendedName>
        <fullName evidence="3">Endonuclease V</fullName>
    </recommendedName>
</protein>
<organism evidence="1 2">
    <name type="scientific">Photobacterium aphoticum</name>
    <dbReference type="NCBI Taxonomy" id="754436"/>
    <lineage>
        <taxon>Bacteria</taxon>
        <taxon>Pseudomonadati</taxon>
        <taxon>Pseudomonadota</taxon>
        <taxon>Gammaproteobacteria</taxon>
        <taxon>Vibrionales</taxon>
        <taxon>Vibrionaceae</taxon>
        <taxon>Photobacterium</taxon>
    </lineage>
</organism>
<dbReference type="EMBL" id="LDOV01000001">
    <property type="protein sequence ID" value="KLV03153.1"/>
    <property type="molecule type" value="Genomic_DNA"/>
</dbReference>
<proteinExistence type="predicted"/>
<evidence type="ECO:0008006" key="3">
    <source>
        <dbReference type="Google" id="ProtNLM"/>
    </source>
</evidence>
<dbReference type="AlphaFoldDB" id="A0A0J1GTV4"/>
<dbReference type="InterPro" id="IPR007581">
    <property type="entry name" value="Endonuclease-V"/>
</dbReference>
<name>A0A0J1GTV4_9GAMM</name>
<dbReference type="Gene3D" id="3.30.2170.10">
    <property type="entry name" value="archaeoglobus fulgidus dsm 4304 superfamily"/>
    <property type="match status" value="1"/>
</dbReference>
<accession>A0A0J1GTV4</accession>
<dbReference type="Pfam" id="PF04493">
    <property type="entry name" value="Endonuclease_5"/>
    <property type="match status" value="1"/>
</dbReference>
<dbReference type="GO" id="GO:0006281">
    <property type="term" value="P:DNA repair"/>
    <property type="evidence" value="ECO:0007669"/>
    <property type="project" value="InterPro"/>
</dbReference>
<comment type="caution">
    <text evidence="1">The sequence shown here is derived from an EMBL/GenBank/DDBJ whole genome shotgun (WGS) entry which is preliminary data.</text>
</comment>
<sequence>MDTEGHSPEPKEYAVVAGIVFADWQSDHRIATHTVTVEKVAPYQPGQFYKRELPCLLALIETVTPRPTTIVIDGYVTLGQTQRDGLGAYLYRTLGECIPVIGIAKNRFADTPEACEVYRGQSQKPVYVTCMGMTLEEAKECVQTMHGQYRFPTLAKAVDSECRQASPTDTP</sequence>
<evidence type="ECO:0000313" key="2">
    <source>
        <dbReference type="Proteomes" id="UP000036426"/>
    </source>
</evidence>
<dbReference type="PATRIC" id="fig|754436.4.peg.151"/>
<evidence type="ECO:0000313" key="1">
    <source>
        <dbReference type="EMBL" id="KLV03153.1"/>
    </source>
</evidence>
<dbReference type="Proteomes" id="UP000036426">
    <property type="component" value="Unassembled WGS sequence"/>
</dbReference>